<dbReference type="InterPro" id="IPR049078">
    <property type="entry name" value="T7SS_EccA1-like_N"/>
</dbReference>
<comment type="caution">
    <text evidence="6">The sequence shown here is derived from an EMBL/GenBank/DDBJ whole genome shotgun (WGS) entry which is preliminary data.</text>
</comment>
<dbReference type="InterPro" id="IPR027417">
    <property type="entry name" value="P-loop_NTPase"/>
</dbReference>
<dbReference type="EMBL" id="SSGD01000031">
    <property type="protein sequence ID" value="TXI58002.1"/>
    <property type="molecule type" value="Genomic_DNA"/>
</dbReference>
<dbReference type="FunFam" id="3.40.50.300:FF:000216">
    <property type="entry name" value="Type VII secretion ATPase EccA"/>
    <property type="match status" value="1"/>
</dbReference>
<dbReference type="PRINTS" id="PR00819">
    <property type="entry name" value="CBXCFQXSUPER"/>
</dbReference>
<keyword evidence="3" id="KW-0067">ATP-binding</keyword>
<dbReference type="CDD" id="cd00009">
    <property type="entry name" value="AAA"/>
    <property type="match status" value="1"/>
</dbReference>
<dbReference type="Pfam" id="PF17866">
    <property type="entry name" value="AAA_lid_6"/>
    <property type="match status" value="1"/>
</dbReference>
<dbReference type="InterPro" id="IPR050773">
    <property type="entry name" value="CbxX/CfxQ_RuBisCO_ESX"/>
</dbReference>
<dbReference type="InterPro" id="IPR000641">
    <property type="entry name" value="CbxX/CfxQ"/>
</dbReference>
<sequence length="569" mass="61557">MAFRRAADLDPAMCDAWMGLIAAGDTTVATLRHARQTSSTLHRETRRLGLGDSDLQPSVPVPGGYLVLCPTTQTGLALAYVAALIGAGDYDAAEKELAAVDTSREPAQEPTLRFVAATLHFVTQRWPDVIAHAGQPATGAVSPLIDAANTLLTGIAHTGLGQFDTALSVLEPLTPENVPGGESITAAAALHRGLCHRALGEENAAREQFRMAMSSGTLHPDAAAALDDPTYGPVVTTSDAIAARTNRWDAESGPTAAQLRKEQDRTAAQDVLKEAHDELMGFVGLSRVKDHVTKLKNEQRYDHVMAQRGIDVDQDGSLHMLLVGPPGTAKTSIARIMCKMYYGLGILDSPEFIEVSREDLCGSHIGETEEKTKTILENARGRALFIDEAPTLYQPDLERDFGRRALDTIMKYAEDHRHDTLICLAGYADAMSAMLSANPGLRSRFPHKLEFDSSTPSELLEIADIFAGRYRVTIAEAGRQHFNEIAQWLCATEAMDGFHLIDIPGNGRYVRNVITEAARNMKTRVAGDPNLDLAADDIESLRTITADDMKTAVTDVLNANDIHPPQHSG</sequence>
<dbReference type="AlphaFoldDB" id="A0A5C7Y8T0"/>
<dbReference type="GO" id="GO:0016887">
    <property type="term" value="F:ATP hydrolysis activity"/>
    <property type="evidence" value="ECO:0007669"/>
    <property type="project" value="InterPro"/>
</dbReference>
<protein>
    <submittedName>
        <fullName evidence="6">AAA family ATPase</fullName>
    </submittedName>
</protein>
<evidence type="ECO:0000256" key="2">
    <source>
        <dbReference type="ARBA" id="ARBA00022741"/>
    </source>
</evidence>
<organism evidence="6 7">
    <name type="scientific">Mycolicibacter arupensis</name>
    <dbReference type="NCBI Taxonomy" id="342002"/>
    <lineage>
        <taxon>Bacteria</taxon>
        <taxon>Bacillati</taxon>
        <taxon>Actinomycetota</taxon>
        <taxon>Actinomycetes</taxon>
        <taxon>Mycobacteriales</taxon>
        <taxon>Mycobacteriaceae</taxon>
        <taxon>Mycolicibacter</taxon>
    </lineage>
</organism>
<evidence type="ECO:0000256" key="3">
    <source>
        <dbReference type="ARBA" id="ARBA00022840"/>
    </source>
</evidence>
<keyword evidence="2" id="KW-0547">Nucleotide-binding</keyword>
<gene>
    <name evidence="6" type="ORF">E6Q54_06770</name>
</gene>
<dbReference type="Pfam" id="PF21545">
    <property type="entry name" value="T7SS_EccA1_N"/>
    <property type="match status" value="1"/>
</dbReference>
<dbReference type="Pfam" id="PF00004">
    <property type="entry name" value="AAA"/>
    <property type="match status" value="1"/>
</dbReference>
<name>A0A5C7Y8T0_9MYCO</name>
<proteinExistence type="inferred from homology"/>
<dbReference type="Proteomes" id="UP000321797">
    <property type="component" value="Unassembled WGS sequence"/>
</dbReference>
<dbReference type="InterPro" id="IPR011990">
    <property type="entry name" value="TPR-like_helical_dom_sf"/>
</dbReference>
<dbReference type="SMART" id="SM00382">
    <property type="entry name" value="AAA"/>
    <property type="match status" value="1"/>
</dbReference>
<accession>A0A5C7Y8T0</accession>
<dbReference type="Gene3D" id="3.40.50.300">
    <property type="entry name" value="P-loop containing nucleotide triphosphate hydrolases"/>
    <property type="match status" value="1"/>
</dbReference>
<evidence type="ECO:0000313" key="7">
    <source>
        <dbReference type="Proteomes" id="UP000321797"/>
    </source>
</evidence>
<feature type="domain" description="AAA+ ATPase" evidence="5">
    <location>
        <begin position="316"/>
        <end position="451"/>
    </location>
</feature>
<dbReference type="GO" id="GO:0005524">
    <property type="term" value="F:ATP binding"/>
    <property type="evidence" value="ECO:0007669"/>
    <property type="project" value="UniProtKB-KW"/>
</dbReference>
<dbReference type="SUPFAM" id="SSF52540">
    <property type="entry name" value="P-loop containing nucleoside triphosphate hydrolases"/>
    <property type="match status" value="1"/>
</dbReference>
<dbReference type="PANTHER" id="PTHR43392">
    <property type="entry name" value="AAA-TYPE ATPASE FAMILY PROTEIN / ANKYRIN REPEAT FAMILY PROTEIN"/>
    <property type="match status" value="1"/>
</dbReference>
<dbReference type="InterPro" id="IPR003593">
    <property type="entry name" value="AAA+_ATPase"/>
</dbReference>
<feature type="region of interest" description="Disordered" evidence="4">
    <location>
        <begin position="35"/>
        <end position="54"/>
    </location>
</feature>
<dbReference type="Gene3D" id="1.25.40.10">
    <property type="entry name" value="Tetratricopeptide repeat domain"/>
    <property type="match status" value="1"/>
</dbReference>
<dbReference type="InterPro" id="IPR003959">
    <property type="entry name" value="ATPase_AAA_core"/>
</dbReference>
<evidence type="ECO:0000256" key="4">
    <source>
        <dbReference type="SAM" id="MobiDB-lite"/>
    </source>
</evidence>
<dbReference type="Gene3D" id="1.10.8.60">
    <property type="match status" value="1"/>
</dbReference>
<evidence type="ECO:0000259" key="5">
    <source>
        <dbReference type="SMART" id="SM00382"/>
    </source>
</evidence>
<dbReference type="InterPro" id="IPR041627">
    <property type="entry name" value="AAA_lid_6"/>
</dbReference>
<reference evidence="6 7" key="1">
    <citation type="submission" date="2018-09" db="EMBL/GenBank/DDBJ databases">
        <title>Metagenome Assembled Genomes from an Advanced Water Purification Facility.</title>
        <authorList>
            <person name="Stamps B.W."/>
            <person name="Spear J.R."/>
        </authorList>
    </citation>
    <scope>NUCLEOTIDE SEQUENCE [LARGE SCALE GENOMIC DNA]</scope>
    <source>
        <strain evidence="6">Bin_29_2</strain>
    </source>
</reference>
<evidence type="ECO:0000313" key="6">
    <source>
        <dbReference type="EMBL" id="TXI58002.1"/>
    </source>
</evidence>
<comment type="similarity">
    <text evidence="1">Belongs to the CbxX/CfxQ family.</text>
</comment>
<evidence type="ECO:0000256" key="1">
    <source>
        <dbReference type="ARBA" id="ARBA00010378"/>
    </source>
</evidence>
<dbReference type="PANTHER" id="PTHR43392:SF2">
    <property type="entry name" value="AAA-TYPE ATPASE FAMILY PROTEIN _ ANKYRIN REPEAT FAMILY PROTEIN"/>
    <property type="match status" value="1"/>
</dbReference>